<feature type="non-terminal residue" evidence="2">
    <location>
        <position position="1"/>
    </location>
</feature>
<organism evidence="2">
    <name type="scientific">termite gut metagenome</name>
    <dbReference type="NCBI Taxonomy" id="433724"/>
    <lineage>
        <taxon>unclassified sequences</taxon>
        <taxon>metagenomes</taxon>
        <taxon>organismal metagenomes</taxon>
    </lineage>
</organism>
<sequence length="88" mass="10778">NQRQTISQYRDNDLKYRYVKMQGQMTEENIYQLGRLFENRDSIKIVRKQVEQYEQLVKEQAEKVERARRNADEVERLQKEAEALKEKK</sequence>
<dbReference type="AlphaFoldDB" id="A0A5J4QPX5"/>
<feature type="coiled-coil region" evidence="1">
    <location>
        <begin position="43"/>
        <end position="87"/>
    </location>
</feature>
<evidence type="ECO:0000313" key="2">
    <source>
        <dbReference type="EMBL" id="KAA6323159.1"/>
    </source>
</evidence>
<dbReference type="EMBL" id="SNRY01002871">
    <property type="protein sequence ID" value="KAA6323159.1"/>
    <property type="molecule type" value="Genomic_DNA"/>
</dbReference>
<comment type="caution">
    <text evidence="2">The sequence shown here is derived from an EMBL/GenBank/DDBJ whole genome shotgun (WGS) entry which is preliminary data.</text>
</comment>
<reference evidence="2" key="1">
    <citation type="submission" date="2019-03" db="EMBL/GenBank/DDBJ databases">
        <title>Single cell metagenomics reveals metabolic interactions within the superorganism composed of flagellate Streblomastix strix and complex community of Bacteroidetes bacteria on its surface.</title>
        <authorList>
            <person name="Treitli S.C."/>
            <person name="Kolisko M."/>
            <person name="Husnik F."/>
            <person name="Keeling P."/>
            <person name="Hampl V."/>
        </authorList>
    </citation>
    <scope>NUCLEOTIDE SEQUENCE</scope>
    <source>
        <strain evidence="2">STM</strain>
    </source>
</reference>
<name>A0A5J4QPX5_9ZZZZ</name>
<evidence type="ECO:0000256" key="1">
    <source>
        <dbReference type="SAM" id="Coils"/>
    </source>
</evidence>
<evidence type="ECO:0008006" key="3">
    <source>
        <dbReference type="Google" id="ProtNLM"/>
    </source>
</evidence>
<accession>A0A5J4QPX5</accession>
<proteinExistence type="predicted"/>
<keyword evidence="1" id="KW-0175">Coiled coil</keyword>
<protein>
    <recommendedName>
        <fullName evidence="3">Chromosome partition protein Smc</fullName>
    </recommendedName>
</protein>
<gene>
    <name evidence="2" type="ORF">EZS27_027377</name>
</gene>